<dbReference type="EMBL" id="JAQMUC010000025">
    <property type="protein sequence ID" value="MDB9535066.1"/>
    <property type="molecule type" value="Genomic_DNA"/>
</dbReference>
<dbReference type="Proteomes" id="UP001211249">
    <property type="component" value="Unassembled WGS sequence"/>
</dbReference>
<keyword evidence="4 5" id="KW-0472">Membrane</keyword>
<evidence type="ECO:0000259" key="6">
    <source>
        <dbReference type="Pfam" id="PF01094"/>
    </source>
</evidence>
<evidence type="ECO:0000256" key="5">
    <source>
        <dbReference type="SAM" id="Phobius"/>
    </source>
</evidence>
<evidence type="ECO:0000256" key="2">
    <source>
        <dbReference type="ARBA" id="ARBA00022692"/>
    </source>
</evidence>
<dbReference type="InterPro" id="IPR051010">
    <property type="entry name" value="BCAA_transport"/>
</dbReference>
<proteinExistence type="predicted"/>
<dbReference type="SUPFAM" id="SSF53822">
    <property type="entry name" value="Periplasmic binding protein-like I"/>
    <property type="match status" value="1"/>
</dbReference>
<keyword evidence="3 5" id="KW-1133">Transmembrane helix</keyword>
<dbReference type="Gene3D" id="3.40.50.2300">
    <property type="match status" value="2"/>
</dbReference>
<reference evidence="7 8" key="1">
    <citation type="submission" date="2023-01" db="EMBL/GenBank/DDBJ databases">
        <title>Genomes from the Australian National Cyanobacteria Reference Collection.</title>
        <authorList>
            <person name="Willis A."/>
            <person name="Lee E.M.F."/>
        </authorList>
    </citation>
    <scope>NUCLEOTIDE SEQUENCE [LARGE SCALE GENOMIC DNA]</scope>
    <source>
        <strain evidence="7 8">CS-1226</strain>
    </source>
</reference>
<accession>A0ABT5ACT2</accession>
<dbReference type="InterPro" id="IPR001828">
    <property type="entry name" value="ANF_lig-bd_rcpt"/>
</dbReference>
<evidence type="ECO:0000313" key="8">
    <source>
        <dbReference type="Proteomes" id="UP001211249"/>
    </source>
</evidence>
<evidence type="ECO:0000313" key="7">
    <source>
        <dbReference type="EMBL" id="MDB9535066.1"/>
    </source>
</evidence>
<dbReference type="RefSeq" id="WP_271795073.1">
    <property type="nucleotide sequence ID" value="NZ_JAQMUC010000025.1"/>
</dbReference>
<sequence length="537" mass="60333">MRNFAKSPLLAKRLFLITFIFFCVSCVCTIAWPFVYKIYTSIFSQNWCENYALGDNISCGEESLLRSESLNNTNRAFEKAFASWNEGKFKEAVDFFDEHRKQNKNENKNDGEALIYLNNAKLMAARRKSYTIAVIVPANIGISEAMLRGAAQVQDDFNNDPKNPGLKIIIVNDSNDNDPGNAKQLINKLLSKQDIIAVIGHYASDVVKQALPVYQQRKVVLISAVSATRQDILADRKYPDNFLFKTNTDVTHQMNKLVDALKTLGINIPQDKVAIFYNNKSTFSQSAFEYLKSKFGQNADNKIIKNKIIEKQISSLSKVDNELNDVKQQGAKALILIPDGQIANKGKTSDSFKNAKDLIRANKDQLPVVGQTVLYNLDILKSLADTKYIDKFRIIITWSPLTTPNKNLIERAKCLWGTSDIGVQAGWYYDATVVLTKALRNALKDQSFMNDSVEKQRLAIQNQLKSDSFQVTETEGASGTISFDQDGDRKEDTSQIFKVGLVPTDCRTEGAMFLPANYDYQKFGCPQKSGCPNKTQK</sequence>
<dbReference type="Pfam" id="PF01094">
    <property type="entry name" value="ANF_receptor"/>
    <property type="match status" value="1"/>
</dbReference>
<organism evidence="7 8">
    <name type="scientific">Dolichospermum planctonicum CS-1226</name>
    <dbReference type="NCBI Taxonomy" id="3021751"/>
    <lineage>
        <taxon>Bacteria</taxon>
        <taxon>Bacillati</taxon>
        <taxon>Cyanobacteriota</taxon>
        <taxon>Cyanophyceae</taxon>
        <taxon>Nostocales</taxon>
        <taxon>Aphanizomenonaceae</taxon>
        <taxon>Dolichospermum</taxon>
        <taxon>Dolichospermum planctonicum</taxon>
    </lineage>
</organism>
<dbReference type="InterPro" id="IPR028082">
    <property type="entry name" value="Peripla_BP_I"/>
</dbReference>
<protein>
    <submittedName>
        <fullName evidence="7">ABC transporter substrate-binding protein</fullName>
    </submittedName>
</protein>
<keyword evidence="8" id="KW-1185">Reference proteome</keyword>
<keyword evidence="2 5" id="KW-0812">Transmembrane</keyword>
<evidence type="ECO:0000256" key="3">
    <source>
        <dbReference type="ARBA" id="ARBA00022989"/>
    </source>
</evidence>
<name>A0ABT5ACT2_9CYAN</name>
<comment type="subcellular location">
    <subcellularLocation>
        <location evidence="1">Membrane</location>
    </subcellularLocation>
</comment>
<dbReference type="PANTHER" id="PTHR30483:SF6">
    <property type="entry name" value="PERIPLASMIC BINDING PROTEIN OF ABC TRANSPORTER FOR NATURAL AMINO ACIDS"/>
    <property type="match status" value="1"/>
</dbReference>
<comment type="caution">
    <text evidence="7">The sequence shown here is derived from an EMBL/GenBank/DDBJ whole genome shotgun (WGS) entry which is preliminary data.</text>
</comment>
<evidence type="ECO:0000256" key="1">
    <source>
        <dbReference type="ARBA" id="ARBA00004370"/>
    </source>
</evidence>
<dbReference type="PANTHER" id="PTHR30483">
    <property type="entry name" value="LEUCINE-SPECIFIC-BINDING PROTEIN"/>
    <property type="match status" value="1"/>
</dbReference>
<feature type="domain" description="Receptor ligand binding region" evidence="6">
    <location>
        <begin position="154"/>
        <end position="499"/>
    </location>
</feature>
<dbReference type="CDD" id="cd06268">
    <property type="entry name" value="PBP1_ABC_transporter_LIVBP-like"/>
    <property type="match status" value="1"/>
</dbReference>
<feature type="transmembrane region" description="Helical" evidence="5">
    <location>
        <begin position="14"/>
        <end position="35"/>
    </location>
</feature>
<gene>
    <name evidence="7" type="ORF">PN451_04255</name>
</gene>
<evidence type="ECO:0000256" key="4">
    <source>
        <dbReference type="ARBA" id="ARBA00023136"/>
    </source>
</evidence>